<evidence type="ECO:0000313" key="1">
    <source>
        <dbReference type="EMBL" id="MDV6226290.1"/>
    </source>
</evidence>
<dbReference type="EMBL" id="JAWLIP010000003">
    <property type="protein sequence ID" value="MDV6226290.1"/>
    <property type="molecule type" value="Genomic_DNA"/>
</dbReference>
<accession>A0ABU4AJ75</accession>
<dbReference type="Proteomes" id="UP001185659">
    <property type="component" value="Unassembled WGS sequence"/>
</dbReference>
<protein>
    <recommendedName>
        <fullName evidence="3">DUF3168 domain-containing protein</fullName>
    </recommendedName>
</protein>
<reference evidence="1 2" key="1">
    <citation type="submission" date="2023-10" db="EMBL/GenBank/DDBJ databases">
        <authorList>
            <person name="Venkata Ramana C."/>
            <person name="Sasikala C."/>
            <person name="Dhurka M."/>
        </authorList>
    </citation>
    <scope>NUCLEOTIDE SEQUENCE [LARGE SCALE GENOMIC DNA]</scope>
    <source>
        <strain evidence="1 2">KCTC 32151</strain>
    </source>
</reference>
<keyword evidence="2" id="KW-1185">Reference proteome</keyword>
<gene>
    <name evidence="1" type="ORF">R2G56_08330</name>
</gene>
<dbReference type="RefSeq" id="WP_317560979.1">
    <property type="nucleotide sequence ID" value="NZ_JAWLIP010000003.1"/>
</dbReference>
<evidence type="ECO:0000313" key="2">
    <source>
        <dbReference type="Proteomes" id="UP001185659"/>
    </source>
</evidence>
<sequence length="134" mass="14259">MPHPRKLIRDSVLSILAGASPAGWTVRKADGRPLPDITLCPCITPAIPSEPVQRGAQRKRREPQLTVTAYIAAGTGGDDLCDDASVWIEAALDADPSLGGACQDCTHIETTITPVPGGEQTVWELSLTYNLRVS</sequence>
<organism evidence="1 2">
    <name type="scientific">Nitratireductor aquimarinus</name>
    <dbReference type="NCBI Taxonomy" id="889300"/>
    <lineage>
        <taxon>Bacteria</taxon>
        <taxon>Pseudomonadati</taxon>
        <taxon>Pseudomonadota</taxon>
        <taxon>Alphaproteobacteria</taxon>
        <taxon>Hyphomicrobiales</taxon>
        <taxon>Phyllobacteriaceae</taxon>
        <taxon>Nitratireductor</taxon>
    </lineage>
</organism>
<evidence type="ECO:0008006" key="3">
    <source>
        <dbReference type="Google" id="ProtNLM"/>
    </source>
</evidence>
<comment type="caution">
    <text evidence="1">The sequence shown here is derived from an EMBL/GenBank/DDBJ whole genome shotgun (WGS) entry which is preliminary data.</text>
</comment>
<name>A0ABU4AJ75_9HYPH</name>
<proteinExistence type="predicted"/>